<dbReference type="GeneID" id="34464938"/>
<dbReference type="PROSITE" id="PS50293">
    <property type="entry name" value="TPR_REGION"/>
    <property type="match status" value="1"/>
</dbReference>
<evidence type="ECO:0000256" key="7">
    <source>
        <dbReference type="ARBA" id="ARBA00014710"/>
    </source>
</evidence>
<evidence type="ECO:0000256" key="1">
    <source>
        <dbReference type="ARBA" id="ARBA00001946"/>
    </source>
</evidence>
<keyword evidence="15" id="KW-0832">Ubl conjugation</keyword>
<dbReference type="VEuPathDB" id="FungiDB:ASPGLDRAFT_63559"/>
<keyword evidence="33" id="KW-1185">Reference proteome</keyword>
<evidence type="ECO:0000256" key="15">
    <source>
        <dbReference type="ARBA" id="ARBA00022843"/>
    </source>
</evidence>
<evidence type="ECO:0000256" key="5">
    <source>
        <dbReference type="ARBA" id="ARBA00005348"/>
    </source>
</evidence>
<dbReference type="InterPro" id="IPR012000">
    <property type="entry name" value="Thiamin_PyroP_enz_cen_dom"/>
</dbReference>
<evidence type="ECO:0000256" key="10">
    <source>
        <dbReference type="ARBA" id="ARBA00022499"/>
    </source>
</evidence>
<dbReference type="GO" id="GO:0016558">
    <property type="term" value="P:protein import into peroxisome matrix"/>
    <property type="evidence" value="ECO:0007669"/>
    <property type="project" value="UniProtKB-ARBA"/>
</dbReference>
<evidence type="ECO:0000256" key="14">
    <source>
        <dbReference type="ARBA" id="ARBA00022842"/>
    </source>
</evidence>
<dbReference type="Pfam" id="PF02775">
    <property type="entry name" value="TPP_enzyme_C"/>
    <property type="match status" value="1"/>
</dbReference>
<keyword evidence="10" id="KW-1017">Isopeptide bond</keyword>
<dbReference type="AlphaFoldDB" id="A0A1L9VXY9"/>
<evidence type="ECO:0000256" key="13">
    <source>
        <dbReference type="ARBA" id="ARBA00022803"/>
    </source>
</evidence>
<dbReference type="FunFam" id="1.25.40.10:FF:000218">
    <property type="entry name" value="Peroxisomal targeting signal receptor"/>
    <property type="match status" value="1"/>
</dbReference>
<dbReference type="FunFam" id="3.40.50.970:FF:000054">
    <property type="entry name" value="Putative 2-hydroxyphytanoyl-CoA lyase"/>
    <property type="match status" value="1"/>
</dbReference>
<organism evidence="32 33">
    <name type="scientific">Aspergillus glaucus CBS 516.65</name>
    <dbReference type="NCBI Taxonomy" id="1160497"/>
    <lineage>
        <taxon>Eukaryota</taxon>
        <taxon>Fungi</taxon>
        <taxon>Dikarya</taxon>
        <taxon>Ascomycota</taxon>
        <taxon>Pezizomycotina</taxon>
        <taxon>Eurotiomycetes</taxon>
        <taxon>Eurotiomycetidae</taxon>
        <taxon>Eurotiales</taxon>
        <taxon>Aspergillaceae</taxon>
        <taxon>Aspergillus</taxon>
        <taxon>Aspergillus subgen. Aspergillus</taxon>
    </lineage>
</organism>
<dbReference type="InterPro" id="IPR012001">
    <property type="entry name" value="Thiamin_PyroP_enz_TPP-bd_dom"/>
</dbReference>
<feature type="domain" description="Thiamine pyrophosphate enzyme N-terminal TPP-binding" evidence="31">
    <location>
        <begin position="641"/>
        <end position="755"/>
    </location>
</feature>
<dbReference type="SMART" id="SM00028">
    <property type="entry name" value="TPR"/>
    <property type="match status" value="4"/>
</dbReference>
<evidence type="ECO:0000259" key="29">
    <source>
        <dbReference type="Pfam" id="PF00205"/>
    </source>
</evidence>
<keyword evidence="13 27" id="KW-0802">TPR repeat</keyword>
<comment type="function">
    <text evidence="25">Catalyzes a carbon-carbon cleavage reaction; cleaves a 2-hydroxy-3-methylacyl-CoA into formyl-CoA and a 2-methyl-branched fatty aldehyde.</text>
</comment>
<dbReference type="PANTHER" id="PTHR43710">
    <property type="entry name" value="2-HYDROXYACYL-COA LYASE"/>
    <property type="match status" value="1"/>
</dbReference>
<reference evidence="33" key="1">
    <citation type="journal article" date="2017" name="Genome Biol.">
        <title>Comparative genomics reveals high biological diversity and specific adaptations in the industrially and medically important fungal genus Aspergillus.</title>
        <authorList>
            <person name="de Vries R.P."/>
            <person name="Riley R."/>
            <person name="Wiebenga A."/>
            <person name="Aguilar-Osorio G."/>
            <person name="Amillis S."/>
            <person name="Uchima C.A."/>
            <person name="Anderluh G."/>
            <person name="Asadollahi M."/>
            <person name="Askin M."/>
            <person name="Barry K."/>
            <person name="Battaglia E."/>
            <person name="Bayram O."/>
            <person name="Benocci T."/>
            <person name="Braus-Stromeyer S.A."/>
            <person name="Caldana C."/>
            <person name="Canovas D."/>
            <person name="Cerqueira G.C."/>
            <person name="Chen F."/>
            <person name="Chen W."/>
            <person name="Choi C."/>
            <person name="Clum A."/>
            <person name="Dos Santos R.A."/>
            <person name="Damasio A.R."/>
            <person name="Diallinas G."/>
            <person name="Emri T."/>
            <person name="Fekete E."/>
            <person name="Flipphi M."/>
            <person name="Freyberg S."/>
            <person name="Gallo A."/>
            <person name="Gournas C."/>
            <person name="Habgood R."/>
            <person name="Hainaut M."/>
            <person name="Harispe M.L."/>
            <person name="Henrissat B."/>
            <person name="Hilden K.S."/>
            <person name="Hope R."/>
            <person name="Hossain A."/>
            <person name="Karabika E."/>
            <person name="Karaffa L."/>
            <person name="Karanyi Z."/>
            <person name="Krasevec N."/>
            <person name="Kuo A."/>
            <person name="Kusch H."/>
            <person name="LaButti K."/>
            <person name="Lagendijk E.L."/>
            <person name="Lapidus A."/>
            <person name="Levasseur A."/>
            <person name="Lindquist E."/>
            <person name="Lipzen A."/>
            <person name="Logrieco A.F."/>
            <person name="MacCabe A."/>
            <person name="Maekelae M.R."/>
            <person name="Malavazi I."/>
            <person name="Melin P."/>
            <person name="Meyer V."/>
            <person name="Mielnichuk N."/>
            <person name="Miskei M."/>
            <person name="Molnar A.P."/>
            <person name="Mule G."/>
            <person name="Ngan C.Y."/>
            <person name="Orejas M."/>
            <person name="Orosz E."/>
            <person name="Ouedraogo J.P."/>
            <person name="Overkamp K.M."/>
            <person name="Park H.-S."/>
            <person name="Perrone G."/>
            <person name="Piumi F."/>
            <person name="Punt P.J."/>
            <person name="Ram A.F."/>
            <person name="Ramon A."/>
            <person name="Rauscher S."/>
            <person name="Record E."/>
            <person name="Riano-Pachon D.M."/>
            <person name="Robert V."/>
            <person name="Roehrig J."/>
            <person name="Ruller R."/>
            <person name="Salamov A."/>
            <person name="Salih N.S."/>
            <person name="Samson R.A."/>
            <person name="Sandor E."/>
            <person name="Sanguinetti M."/>
            <person name="Schuetze T."/>
            <person name="Sepcic K."/>
            <person name="Shelest E."/>
            <person name="Sherlock G."/>
            <person name="Sophianopoulou V."/>
            <person name="Squina F.M."/>
            <person name="Sun H."/>
            <person name="Susca A."/>
            <person name="Todd R.B."/>
            <person name="Tsang A."/>
            <person name="Unkles S.E."/>
            <person name="van de Wiele N."/>
            <person name="van Rossen-Uffink D."/>
            <person name="Oliveira J.V."/>
            <person name="Vesth T.C."/>
            <person name="Visser J."/>
            <person name="Yu J.-H."/>
            <person name="Zhou M."/>
            <person name="Andersen M.R."/>
            <person name="Archer D.B."/>
            <person name="Baker S.E."/>
            <person name="Benoit I."/>
            <person name="Brakhage A.A."/>
            <person name="Braus G.H."/>
            <person name="Fischer R."/>
            <person name="Frisvad J.C."/>
            <person name="Goldman G.H."/>
            <person name="Houbraken J."/>
            <person name="Oakley B."/>
            <person name="Pocsi I."/>
            <person name="Scazzocchio C."/>
            <person name="Seiboth B."/>
            <person name="vanKuyk P.A."/>
            <person name="Wortman J."/>
            <person name="Dyer P.S."/>
            <person name="Grigoriev I.V."/>
        </authorList>
    </citation>
    <scope>NUCLEOTIDE SEQUENCE [LARGE SCALE GENOMIC DNA]</scope>
    <source>
        <strain evidence="33">CBS 516.65</strain>
    </source>
</reference>
<evidence type="ECO:0000256" key="19">
    <source>
        <dbReference type="ARBA" id="ARBA00023140"/>
    </source>
</evidence>
<dbReference type="SUPFAM" id="SSF48452">
    <property type="entry name" value="TPR-like"/>
    <property type="match status" value="1"/>
</dbReference>
<evidence type="ECO:0000313" key="32">
    <source>
        <dbReference type="EMBL" id="OJJ88759.1"/>
    </source>
</evidence>
<dbReference type="GO" id="GO:0030976">
    <property type="term" value="F:thiamine pyrophosphate binding"/>
    <property type="evidence" value="ECO:0007669"/>
    <property type="project" value="InterPro"/>
</dbReference>
<feature type="domain" description="Thiamine pyrophosphate enzyme TPP-binding" evidence="30">
    <location>
        <begin position="1042"/>
        <end position="1224"/>
    </location>
</feature>
<evidence type="ECO:0000256" key="21">
    <source>
        <dbReference type="ARBA" id="ARBA00032505"/>
    </source>
</evidence>
<evidence type="ECO:0000256" key="28">
    <source>
        <dbReference type="SAM" id="MobiDB-lite"/>
    </source>
</evidence>
<feature type="domain" description="Thiamine pyrophosphate enzyme central" evidence="29">
    <location>
        <begin position="834"/>
        <end position="962"/>
    </location>
</feature>
<accession>A0A1L9VXY9</accession>
<dbReference type="InterPro" id="IPR011990">
    <property type="entry name" value="TPR-like_helical_dom_sf"/>
</dbReference>
<dbReference type="Gene3D" id="1.25.40.10">
    <property type="entry name" value="Tetratricopeptide repeat domain"/>
    <property type="match status" value="2"/>
</dbReference>
<dbReference type="Gene3D" id="3.40.50.1220">
    <property type="entry name" value="TPP-binding domain"/>
    <property type="match status" value="1"/>
</dbReference>
<dbReference type="STRING" id="1160497.A0A1L9VXY9"/>
<dbReference type="InterPro" id="IPR029035">
    <property type="entry name" value="DHS-like_NAD/FAD-binding_dom"/>
</dbReference>
<proteinExistence type="inferred from homology"/>
<comment type="similarity">
    <text evidence="5">Belongs to the peroxisomal targeting signal receptor family.</text>
</comment>
<evidence type="ECO:0000256" key="11">
    <source>
        <dbReference type="ARBA" id="ARBA00022723"/>
    </source>
</evidence>
<keyword evidence="11" id="KW-0479">Metal-binding</keyword>
<feature type="region of interest" description="Disordered" evidence="28">
    <location>
        <begin position="1150"/>
        <end position="1177"/>
    </location>
</feature>
<dbReference type="SUPFAM" id="SSF52467">
    <property type="entry name" value="DHS-like NAD/FAD-binding domain"/>
    <property type="match status" value="1"/>
</dbReference>
<evidence type="ECO:0000256" key="6">
    <source>
        <dbReference type="ARBA" id="ARBA00007812"/>
    </source>
</evidence>
<comment type="similarity">
    <text evidence="6">Belongs to the TPP enzyme family.</text>
</comment>
<keyword evidence="14" id="KW-0460">Magnesium</keyword>
<evidence type="ECO:0000256" key="17">
    <source>
        <dbReference type="ARBA" id="ARBA00022966"/>
    </source>
</evidence>
<dbReference type="GO" id="GO:0106359">
    <property type="term" value="F:2-hydroxyacyl-CoA lyase activity"/>
    <property type="evidence" value="ECO:0007669"/>
    <property type="project" value="UniProtKB-EC"/>
</dbReference>
<feature type="compositionally biased region" description="Polar residues" evidence="28">
    <location>
        <begin position="1151"/>
        <end position="1165"/>
    </location>
</feature>
<dbReference type="CDD" id="cd07035">
    <property type="entry name" value="TPP_PYR_POX_like"/>
    <property type="match status" value="1"/>
</dbReference>
<keyword evidence="20" id="KW-0456">Lyase</keyword>
<dbReference type="FunFam" id="3.40.50.1220:FF:000006">
    <property type="entry name" value="2-hydroxyacyl-CoA lyase 1"/>
    <property type="match status" value="1"/>
</dbReference>
<feature type="compositionally biased region" description="Basic and acidic residues" evidence="28">
    <location>
        <begin position="22"/>
        <end position="35"/>
    </location>
</feature>
<keyword evidence="18" id="KW-0786">Thiamine pyrophosphate</keyword>
<evidence type="ECO:0000256" key="2">
    <source>
        <dbReference type="ARBA" id="ARBA00001964"/>
    </source>
</evidence>
<dbReference type="FunFam" id="3.40.50.970:FF:000071">
    <property type="entry name" value="2-hydroxyphytanoyl-CoA lyase, putative"/>
    <property type="match status" value="1"/>
</dbReference>
<evidence type="ECO:0000256" key="4">
    <source>
        <dbReference type="ARBA" id="ARBA00004496"/>
    </source>
</evidence>
<dbReference type="GO" id="GO:0001561">
    <property type="term" value="P:fatty acid alpha-oxidation"/>
    <property type="evidence" value="ECO:0007669"/>
    <property type="project" value="TreeGrafter"/>
</dbReference>
<feature type="repeat" description="TPR" evidence="27">
    <location>
        <begin position="523"/>
        <end position="556"/>
    </location>
</feature>
<evidence type="ECO:0000256" key="9">
    <source>
        <dbReference type="ARBA" id="ARBA00022490"/>
    </source>
</evidence>
<protein>
    <recommendedName>
        <fullName evidence="26">2-hydroxyacyl-CoA lyase</fullName>
        <ecNumber evidence="24">4.1.2.63</ecNumber>
    </recommendedName>
    <alternativeName>
        <fullName evidence="21">Peroxin-5</fullName>
    </alternativeName>
    <alternativeName>
        <fullName evidence="7">Peroxisomal targeting signal receptor</fullName>
    </alternativeName>
</protein>
<dbReference type="Proteomes" id="UP000184300">
    <property type="component" value="Unassembled WGS sequence"/>
</dbReference>
<evidence type="ECO:0000256" key="18">
    <source>
        <dbReference type="ARBA" id="ARBA00023052"/>
    </source>
</evidence>
<dbReference type="GO" id="GO:0005782">
    <property type="term" value="C:peroxisomal matrix"/>
    <property type="evidence" value="ECO:0007669"/>
    <property type="project" value="UniProtKB-SubCell"/>
</dbReference>
<keyword evidence="9" id="KW-0963">Cytoplasm</keyword>
<evidence type="ECO:0000313" key="33">
    <source>
        <dbReference type="Proteomes" id="UP000184300"/>
    </source>
</evidence>
<evidence type="ECO:0000256" key="12">
    <source>
        <dbReference type="ARBA" id="ARBA00022737"/>
    </source>
</evidence>
<feature type="region of interest" description="Disordered" evidence="28">
    <location>
        <begin position="1"/>
        <end position="52"/>
    </location>
</feature>
<dbReference type="Pfam" id="PF00205">
    <property type="entry name" value="TPP_enzyme_M"/>
    <property type="match status" value="1"/>
</dbReference>
<comment type="catalytic activity">
    <reaction evidence="23">
        <text>an (R)-2-hydroxy-long-chain-fatty acyl-CoA = a long-chain fatty aldehyde + formyl-CoA</text>
        <dbReference type="Rhea" id="RHEA:67444"/>
        <dbReference type="ChEBI" id="CHEBI:17176"/>
        <dbReference type="ChEBI" id="CHEBI:57376"/>
        <dbReference type="ChEBI" id="CHEBI:170012"/>
        <dbReference type="EC" id="4.1.2.63"/>
    </reaction>
    <physiologicalReaction direction="left-to-right" evidence="23">
        <dbReference type="Rhea" id="RHEA:67445"/>
    </physiologicalReaction>
</comment>
<dbReference type="InterPro" id="IPR045025">
    <property type="entry name" value="HACL1-like"/>
</dbReference>
<evidence type="ECO:0000256" key="20">
    <source>
        <dbReference type="ARBA" id="ARBA00023239"/>
    </source>
</evidence>
<dbReference type="SUPFAM" id="SSF52518">
    <property type="entry name" value="Thiamin diphosphate-binding fold (THDP-binding)"/>
    <property type="match status" value="2"/>
</dbReference>
<keyword evidence="8" id="KW-0813">Transport</keyword>
<dbReference type="GO" id="GO:0000287">
    <property type="term" value="F:magnesium ion binding"/>
    <property type="evidence" value="ECO:0007669"/>
    <property type="project" value="InterPro"/>
</dbReference>
<keyword evidence="12" id="KW-0677">Repeat</keyword>
<feature type="repeat" description="TPR" evidence="27">
    <location>
        <begin position="481"/>
        <end position="514"/>
    </location>
</feature>
<dbReference type="InterPro" id="IPR011766">
    <property type="entry name" value="TPP_enzyme_TPP-bd"/>
</dbReference>
<dbReference type="Pfam" id="PF02776">
    <property type="entry name" value="TPP_enzyme_N"/>
    <property type="match status" value="1"/>
</dbReference>
<dbReference type="Gene3D" id="3.40.50.970">
    <property type="match status" value="2"/>
</dbReference>
<dbReference type="PANTHER" id="PTHR43710:SF2">
    <property type="entry name" value="2-HYDROXYACYL-COA LYASE 1"/>
    <property type="match status" value="1"/>
</dbReference>
<dbReference type="CDD" id="cd02004">
    <property type="entry name" value="TPP_BZL_OCoD_HPCL"/>
    <property type="match status" value="1"/>
</dbReference>
<dbReference type="Pfam" id="PF00515">
    <property type="entry name" value="TPR_1"/>
    <property type="match status" value="1"/>
</dbReference>
<feature type="compositionally biased region" description="Polar residues" evidence="28">
    <location>
        <begin position="11"/>
        <end position="21"/>
    </location>
</feature>
<comment type="cofactor">
    <cofactor evidence="2">
        <name>thiamine diphosphate</name>
        <dbReference type="ChEBI" id="CHEBI:58937"/>
    </cofactor>
</comment>
<comment type="cofactor">
    <cofactor evidence="1">
        <name>Mg(2+)</name>
        <dbReference type="ChEBI" id="CHEBI:18420"/>
    </cofactor>
</comment>
<evidence type="ECO:0000256" key="25">
    <source>
        <dbReference type="ARBA" id="ARBA00059692"/>
    </source>
</evidence>
<evidence type="ECO:0000256" key="16">
    <source>
        <dbReference type="ARBA" id="ARBA00022927"/>
    </source>
</evidence>
<dbReference type="EMBL" id="KV878889">
    <property type="protein sequence ID" value="OJJ88759.1"/>
    <property type="molecule type" value="Genomic_DNA"/>
</dbReference>
<gene>
    <name evidence="32" type="ORF">ASPGLDRAFT_63559</name>
</gene>
<keyword evidence="19" id="KW-0576">Peroxisome</keyword>
<evidence type="ECO:0000259" key="31">
    <source>
        <dbReference type="Pfam" id="PF02776"/>
    </source>
</evidence>
<evidence type="ECO:0000259" key="30">
    <source>
        <dbReference type="Pfam" id="PF02775"/>
    </source>
</evidence>
<dbReference type="InterPro" id="IPR029061">
    <property type="entry name" value="THDP-binding"/>
</dbReference>
<dbReference type="RefSeq" id="XP_022405435.1">
    <property type="nucleotide sequence ID" value="XM_022548678.1"/>
</dbReference>
<keyword evidence="17" id="KW-0882">Thioester bond</keyword>
<evidence type="ECO:0000256" key="26">
    <source>
        <dbReference type="ARBA" id="ARBA00070390"/>
    </source>
</evidence>
<dbReference type="OrthoDB" id="10006023at2759"/>
<dbReference type="EC" id="4.1.2.63" evidence="24"/>
<evidence type="ECO:0000256" key="23">
    <source>
        <dbReference type="ARBA" id="ARBA00044454"/>
    </source>
</evidence>
<dbReference type="PROSITE" id="PS50005">
    <property type="entry name" value="TPR"/>
    <property type="match status" value="2"/>
</dbReference>
<evidence type="ECO:0000256" key="27">
    <source>
        <dbReference type="PROSITE-ProRule" id="PRU00339"/>
    </source>
</evidence>
<keyword evidence="16" id="KW-0653">Protein transport</keyword>
<evidence type="ECO:0000256" key="3">
    <source>
        <dbReference type="ARBA" id="ARBA00004253"/>
    </source>
</evidence>
<name>A0A1L9VXY9_ASPGL</name>
<comment type="catalytic activity">
    <reaction evidence="22">
        <text>a 2-hydroxy-3-methyl fatty acyl-CoA = a 2-methyl-branched fatty aldehyde + formyl-CoA</text>
        <dbReference type="Rhea" id="RHEA:25375"/>
        <dbReference type="ChEBI" id="CHEBI:49188"/>
        <dbReference type="ChEBI" id="CHEBI:57376"/>
        <dbReference type="ChEBI" id="CHEBI:58783"/>
        <dbReference type="EC" id="4.1.2.63"/>
    </reaction>
    <physiologicalReaction direction="left-to-right" evidence="22">
        <dbReference type="Rhea" id="RHEA:25376"/>
    </physiologicalReaction>
</comment>
<comment type="subcellular location">
    <subcellularLocation>
        <location evidence="4">Cytoplasm</location>
    </subcellularLocation>
    <subcellularLocation>
        <location evidence="3">Peroxisome matrix</location>
    </subcellularLocation>
</comment>
<evidence type="ECO:0000256" key="8">
    <source>
        <dbReference type="ARBA" id="ARBA00022448"/>
    </source>
</evidence>
<sequence>MSFLGGAECSTAGNPLTQFTKHVQDDKSLQRDRLVGRGPGGMQEGMRSQGMMGAQDPMMDEFAQQPAQMPGAPPQPFAMEHMRRELEQFQAAPPRTGSPGWAAEFDGGEHARMEAAFAGPQGPMMNNGSGFTPAEFARFQQQSHVGMPQTAGTAASAASPMMAGYQRPMGMGGMGMGGMGMGGMGMMRPTYSPMGTMQQPQPAEEAMQDKGKGRMVELDDQNWEAQFAEIETAQTNEATTDEEANKAMEAELNDLDRSVPTTTEDGGFESVWRKVQAETSANRKLVEEEGDFDVTDNMHMGDLGEWDQFDALNTRSRDPQLGDYMFEEENVFRNVSDPFEEGVKVLREGGNLSLAALAFEAAVQKDPSHVRAWTMLGAAQAQNEKELPAIRALEQALNTDGNNPDALMGLAVSYTNEGYDSTAYRTLERWLSAKYPSVVDPNNLSSDADLGFTDRQILHDRVTDLFIQAAQMSPSGEHMDPDVQVGLGVLFYCAEEYDKAVDCFSAALASTESGTVNQQEQLHLLWNRLGATLANSGRSEEAIEAYEQALTINPNFVRARYNLGVSCINIGCYPEAAQHLLGALSMHRVVEQEGRERARDIIGGDNVDDEQLERMLHVSQNQSTNLYDTLRRVFRIMTTATGAQLIARTLRDLGVTVIFGIVGIPVVEIAEEAINLGIRFVAFRNEQACSYAASVYGYMTGRPGVCLVVGGPGVLHALAGIGNATANNFPLIVLAGSAETSNVTKGSFQEMDAISFLTPHTKLAVRASTLDSIPGSVQNAYRLCWYGRPGPTYVDLPADIIQGNAPAGTAIPPPEKILLPSPPRASGDPKMILKAVQLLKSARAPLLVIGKGAAYARAETGIRKLVEHTQVPFLPTPMGKGVIPDSHPLNASSARSAALKHADVALVLGARLNWILHYGEPPKWSPKAKIIQVDICAEEIGRNAGTAELGIVGDLDLVVEQLQRALANWRYAPSPLSAGRQPFPVLLAESAKKNEAKAQKAALLKTPSSSPLTYQRAYHIIKSTLNTLTPPEAGDIVYVSEGANTMDISRSVFPLYHPRQRLDSGTYATMGVGLGYIIAAHEAFNASASPGTTLNAATKPKKIVALEGDSAFGFSAMEIETMARYRIPALIFVMNNSGIYHGDSTSEDSWKSLQNQTVTSDTKASSPEEEGKKGLRSTSLLYETRYEQLATMCGGKGYFTRNEEELEKATREGFLSDSVTVVNVVIEPGIGKKIGFAWQGDNNKQEAKL</sequence>
<dbReference type="Pfam" id="PF13432">
    <property type="entry name" value="TPR_16"/>
    <property type="match status" value="1"/>
</dbReference>
<dbReference type="InterPro" id="IPR019734">
    <property type="entry name" value="TPR_rpt"/>
</dbReference>
<evidence type="ECO:0000256" key="22">
    <source>
        <dbReference type="ARBA" id="ARBA00044451"/>
    </source>
</evidence>
<evidence type="ECO:0000256" key="24">
    <source>
        <dbReference type="ARBA" id="ARBA00044518"/>
    </source>
</evidence>